<keyword evidence="2" id="KW-0812">Transmembrane</keyword>
<feature type="compositionally biased region" description="Acidic residues" evidence="1">
    <location>
        <begin position="23"/>
        <end position="40"/>
    </location>
</feature>
<protein>
    <submittedName>
        <fullName evidence="3">Uncharacterized protein</fullName>
    </submittedName>
</protein>
<evidence type="ECO:0000256" key="2">
    <source>
        <dbReference type="SAM" id="Phobius"/>
    </source>
</evidence>
<evidence type="ECO:0000313" key="3">
    <source>
        <dbReference type="EMBL" id="SDJ80972.1"/>
    </source>
</evidence>
<feature type="compositionally biased region" description="Acidic residues" evidence="1">
    <location>
        <begin position="73"/>
        <end position="83"/>
    </location>
</feature>
<proteinExistence type="predicted"/>
<organism evidence="3 4">
    <name type="scientific">Halovenus aranensis</name>
    <dbReference type="NCBI Taxonomy" id="890420"/>
    <lineage>
        <taxon>Archaea</taxon>
        <taxon>Methanobacteriati</taxon>
        <taxon>Methanobacteriota</taxon>
        <taxon>Stenosarchaea group</taxon>
        <taxon>Halobacteria</taxon>
        <taxon>Halobacteriales</taxon>
        <taxon>Haloarculaceae</taxon>
        <taxon>Halovenus</taxon>
    </lineage>
</organism>
<evidence type="ECO:0000313" key="4">
    <source>
        <dbReference type="Proteomes" id="UP000198856"/>
    </source>
</evidence>
<keyword evidence="2" id="KW-0472">Membrane</keyword>
<feature type="transmembrane region" description="Helical" evidence="2">
    <location>
        <begin position="49"/>
        <end position="70"/>
    </location>
</feature>
<sequence>MVDITILEVNLSDSSFSAQAQWGEDEGEVDYEGNGEDGEDNGAAGPSTAVAAVVVLVVLAVVAAVLKFLVGGDDPDVDIETPDEPVGVSIDDE</sequence>
<accession>A0A1G8WRF7</accession>
<dbReference type="STRING" id="890420.SAMN05216226_109173"/>
<keyword evidence="2" id="KW-1133">Transmembrane helix</keyword>
<keyword evidence="4" id="KW-1185">Reference proteome</keyword>
<dbReference type="RefSeq" id="WP_092702866.1">
    <property type="nucleotide sequence ID" value="NZ_FNFC01000009.1"/>
</dbReference>
<gene>
    <name evidence="3" type="ORF">SAMN05216226_109173</name>
</gene>
<evidence type="ECO:0000256" key="1">
    <source>
        <dbReference type="SAM" id="MobiDB-lite"/>
    </source>
</evidence>
<dbReference type="EMBL" id="FNFC01000009">
    <property type="protein sequence ID" value="SDJ80972.1"/>
    <property type="molecule type" value="Genomic_DNA"/>
</dbReference>
<dbReference type="AlphaFoldDB" id="A0A1G8WRF7"/>
<name>A0A1G8WRF7_9EURY</name>
<feature type="region of interest" description="Disordered" evidence="1">
    <location>
        <begin position="72"/>
        <end position="93"/>
    </location>
</feature>
<dbReference type="Proteomes" id="UP000198856">
    <property type="component" value="Unassembled WGS sequence"/>
</dbReference>
<reference evidence="3 4" key="1">
    <citation type="submission" date="2016-10" db="EMBL/GenBank/DDBJ databases">
        <authorList>
            <person name="de Groot N.N."/>
        </authorList>
    </citation>
    <scope>NUCLEOTIDE SEQUENCE [LARGE SCALE GENOMIC DNA]</scope>
    <source>
        <strain evidence="3 4">IBRC-M10015</strain>
    </source>
</reference>
<feature type="region of interest" description="Disordered" evidence="1">
    <location>
        <begin position="17"/>
        <end position="45"/>
    </location>
</feature>